<gene>
    <name evidence="2" type="ORF">FIL88_04595</name>
</gene>
<sequence length="172" mass="18100">MRSGAVVLALTGASNAQDLSYSPTITEACEYAQGSDGIVSMGHTPAAIECIGVAAQACMIDSRIGGSTAGMSACFGKELDYWDARLNNAYSALMERLETSDAEMSELGSSAPKQVPALRDMQRAWITFRDAKCDFERSNWGGGTGGGPATLACLMQETAEQAFHLESQLGEG</sequence>
<dbReference type="PANTHER" id="PTHR39176:SF1">
    <property type="entry name" value="PERIPLASMIC PROTEIN"/>
    <property type="match status" value="1"/>
</dbReference>
<evidence type="ECO:0000313" key="3">
    <source>
        <dbReference type="Proteomes" id="UP000315816"/>
    </source>
</evidence>
<name>A0A545SX57_9RHOB</name>
<dbReference type="PANTHER" id="PTHR39176">
    <property type="entry name" value="PERIPLASMIC PROTEIN-RELATED"/>
    <property type="match status" value="1"/>
</dbReference>
<feature type="domain" description="Lysozyme inhibitor LprI-like N-terminal" evidence="1">
    <location>
        <begin position="62"/>
        <end position="162"/>
    </location>
</feature>
<dbReference type="Gene3D" id="1.20.1270.180">
    <property type="match status" value="1"/>
</dbReference>
<dbReference type="EMBL" id="VICH01000004">
    <property type="protein sequence ID" value="TQV69545.1"/>
    <property type="molecule type" value="Genomic_DNA"/>
</dbReference>
<dbReference type="Proteomes" id="UP000315816">
    <property type="component" value="Unassembled WGS sequence"/>
</dbReference>
<evidence type="ECO:0000313" key="2">
    <source>
        <dbReference type="EMBL" id="TQV69545.1"/>
    </source>
</evidence>
<accession>A0A545SX57</accession>
<organism evidence="2 3">
    <name type="scientific">Aliiroseovarius halocynthiae</name>
    <dbReference type="NCBI Taxonomy" id="985055"/>
    <lineage>
        <taxon>Bacteria</taxon>
        <taxon>Pseudomonadati</taxon>
        <taxon>Pseudomonadota</taxon>
        <taxon>Alphaproteobacteria</taxon>
        <taxon>Rhodobacterales</taxon>
        <taxon>Paracoccaceae</taxon>
        <taxon>Aliiroseovarius</taxon>
    </lineage>
</organism>
<keyword evidence="3" id="KW-1185">Reference proteome</keyword>
<evidence type="ECO:0000259" key="1">
    <source>
        <dbReference type="Pfam" id="PF07007"/>
    </source>
</evidence>
<proteinExistence type="predicted"/>
<dbReference type="OrthoDB" id="7340239at2"/>
<dbReference type="Pfam" id="PF07007">
    <property type="entry name" value="LprI"/>
    <property type="match status" value="1"/>
</dbReference>
<dbReference type="InterPro" id="IPR009739">
    <property type="entry name" value="LprI-like_N"/>
</dbReference>
<protein>
    <submittedName>
        <fullName evidence="2">DUF1311 domain-containing protein</fullName>
    </submittedName>
</protein>
<dbReference type="AlphaFoldDB" id="A0A545SX57"/>
<comment type="caution">
    <text evidence="2">The sequence shown here is derived from an EMBL/GenBank/DDBJ whole genome shotgun (WGS) entry which is preliminary data.</text>
</comment>
<reference evidence="2 3" key="1">
    <citation type="submission" date="2019-06" db="EMBL/GenBank/DDBJ databases">
        <title>A novel species of marine bacteria.</title>
        <authorList>
            <person name="Wang Y."/>
        </authorList>
    </citation>
    <scope>NUCLEOTIDE SEQUENCE [LARGE SCALE GENOMIC DNA]</scope>
    <source>
        <strain evidence="2 3">MA1-10</strain>
    </source>
</reference>